<dbReference type="InterPro" id="IPR012020">
    <property type="entry name" value="ABHD4"/>
</dbReference>
<evidence type="ECO:0000313" key="4">
    <source>
        <dbReference type="EMBL" id="SFZ73233.1"/>
    </source>
</evidence>
<dbReference type="PANTHER" id="PTHR10794">
    <property type="entry name" value="ABHYDROLASE DOMAIN-CONTAINING PROTEIN"/>
    <property type="match status" value="1"/>
</dbReference>
<name>A0A1K2H9P8_9NEIS</name>
<dbReference type="GO" id="GO:0034338">
    <property type="term" value="F:short-chain carboxylesterase activity"/>
    <property type="evidence" value="ECO:0007669"/>
    <property type="project" value="TreeGrafter"/>
</dbReference>
<dbReference type="PIRSF" id="PIRSF005211">
    <property type="entry name" value="Ab_hydro_YheT"/>
    <property type="match status" value="1"/>
</dbReference>
<dbReference type="STRING" id="1121279.SAMN02745887_00738"/>
<dbReference type="Gene3D" id="3.40.50.1820">
    <property type="entry name" value="alpha/beta hydrolase"/>
    <property type="match status" value="1"/>
</dbReference>
<feature type="domain" description="AB hydrolase-1" evidence="3">
    <location>
        <begin position="80"/>
        <end position="327"/>
    </location>
</feature>
<feature type="active site" description="Charge relay system" evidence="2">
    <location>
        <position position="320"/>
    </location>
</feature>
<evidence type="ECO:0000256" key="2">
    <source>
        <dbReference type="PIRSR" id="PIRSR005211-1"/>
    </source>
</evidence>
<proteinExistence type="inferred from homology"/>
<dbReference type="InterPro" id="IPR029058">
    <property type="entry name" value="AB_hydrolase_fold"/>
</dbReference>
<sequence length="353" mass="38289">MAQGCDERGGADRRYTESMLNTLPPYRPAAWLIGPHSDTVYPALALKRPPPAYRREIWTAPDGDEIAIDWLDAPAQPDAPLLVHFHGLEGSSASHYASALMHMAKQRQWRAAVAHFRGCGGHPNRKPRAYHAGDSGEIDWILRRFRAVHAGALFSAGVSLGGNALAKWLGEQAEQANSVLQGAAVISAPLDLVAAGKVLDRGLNKAIYTREFMRTLRPKTLAHLATFSKELSFLNVSPREIAAARTFKQFDARVTAPLHGFAGVDDYWQRASAKPHLRAIAVPTLVINARNDPFLPASALPGPADVSTAITLLQPARGGHVGFAEGPFPGRIDWLPRCLMSFFDQHGGTGPAR</sequence>
<comment type="similarity">
    <text evidence="1">Belongs to the AB hydrolase superfamily. AB hydrolase 4 family.</text>
</comment>
<evidence type="ECO:0000256" key="1">
    <source>
        <dbReference type="ARBA" id="ARBA00010884"/>
    </source>
</evidence>
<organism evidence="4 5">
    <name type="scientific">Chitinimonas taiwanensis DSM 18899</name>
    <dbReference type="NCBI Taxonomy" id="1121279"/>
    <lineage>
        <taxon>Bacteria</taxon>
        <taxon>Pseudomonadati</taxon>
        <taxon>Pseudomonadota</taxon>
        <taxon>Betaproteobacteria</taxon>
        <taxon>Neisseriales</taxon>
        <taxon>Chitinibacteraceae</taxon>
        <taxon>Chitinimonas</taxon>
    </lineage>
</organism>
<dbReference type="PANTHER" id="PTHR10794:SF94">
    <property type="entry name" value="ESTERASE YHET-RELATED"/>
    <property type="match status" value="1"/>
</dbReference>
<dbReference type="GO" id="GO:0047372">
    <property type="term" value="F:monoacylglycerol lipase activity"/>
    <property type="evidence" value="ECO:0007669"/>
    <property type="project" value="TreeGrafter"/>
</dbReference>
<protein>
    <recommendedName>
        <fullName evidence="3">AB hydrolase-1 domain-containing protein</fullName>
    </recommendedName>
</protein>
<feature type="active site" description="Charge relay system" evidence="2">
    <location>
        <position position="292"/>
    </location>
</feature>
<dbReference type="Proteomes" id="UP000186513">
    <property type="component" value="Unassembled WGS sequence"/>
</dbReference>
<dbReference type="AlphaFoldDB" id="A0A1K2H9P8"/>
<accession>A0A1K2H9P8</accession>
<evidence type="ECO:0000259" key="3">
    <source>
        <dbReference type="Pfam" id="PF00561"/>
    </source>
</evidence>
<dbReference type="EMBL" id="FPKR01000003">
    <property type="protein sequence ID" value="SFZ73233.1"/>
    <property type="molecule type" value="Genomic_DNA"/>
</dbReference>
<evidence type="ECO:0000313" key="5">
    <source>
        <dbReference type="Proteomes" id="UP000186513"/>
    </source>
</evidence>
<dbReference type="RefSeq" id="WP_217651395.1">
    <property type="nucleotide sequence ID" value="NZ_FPKR01000003.1"/>
</dbReference>
<keyword evidence="5" id="KW-1185">Reference proteome</keyword>
<dbReference type="InterPro" id="IPR000073">
    <property type="entry name" value="AB_hydrolase_1"/>
</dbReference>
<gene>
    <name evidence="4" type="ORF">SAMN02745887_00738</name>
</gene>
<feature type="active site" description="Charge relay system" evidence="2">
    <location>
        <position position="159"/>
    </location>
</feature>
<dbReference type="Pfam" id="PF00561">
    <property type="entry name" value="Abhydrolase_1"/>
    <property type="match status" value="1"/>
</dbReference>
<dbReference type="InterPro" id="IPR050960">
    <property type="entry name" value="AB_hydrolase_4_sf"/>
</dbReference>
<reference evidence="4 5" key="1">
    <citation type="submission" date="2016-11" db="EMBL/GenBank/DDBJ databases">
        <authorList>
            <person name="Jaros S."/>
            <person name="Januszkiewicz K."/>
            <person name="Wedrychowicz H."/>
        </authorList>
    </citation>
    <scope>NUCLEOTIDE SEQUENCE [LARGE SCALE GENOMIC DNA]</scope>
    <source>
        <strain evidence="4 5">DSM 18899</strain>
    </source>
</reference>
<dbReference type="SUPFAM" id="SSF53474">
    <property type="entry name" value="alpha/beta-Hydrolases"/>
    <property type="match status" value="1"/>
</dbReference>